<feature type="chain" id="PRO_5046711109" description="Gram-positive cocci surface proteins LPxTG domain-containing protein" evidence="7">
    <location>
        <begin position="34"/>
        <end position="201"/>
    </location>
</feature>
<dbReference type="InterPro" id="IPR019931">
    <property type="entry name" value="LPXTG_anchor"/>
</dbReference>
<protein>
    <recommendedName>
        <fullName evidence="8">Gram-positive cocci surface proteins LPxTG domain-containing protein</fullName>
    </recommendedName>
</protein>
<evidence type="ECO:0000256" key="2">
    <source>
        <dbReference type="ARBA" id="ARBA00022525"/>
    </source>
</evidence>
<evidence type="ECO:0000256" key="6">
    <source>
        <dbReference type="SAM" id="Phobius"/>
    </source>
</evidence>
<dbReference type="RefSeq" id="WP_356709391.1">
    <property type="nucleotide sequence ID" value="NZ_JBEXIP010000006.1"/>
</dbReference>
<dbReference type="PROSITE" id="PS50847">
    <property type="entry name" value="GRAM_POS_ANCHORING"/>
    <property type="match status" value="1"/>
</dbReference>
<accession>A0ABV2U657</accession>
<evidence type="ECO:0000313" key="9">
    <source>
        <dbReference type="EMBL" id="MET8433325.1"/>
    </source>
</evidence>
<dbReference type="Proteomes" id="UP001550044">
    <property type="component" value="Unassembled WGS sequence"/>
</dbReference>
<keyword evidence="1" id="KW-0134">Cell wall</keyword>
<evidence type="ECO:0000256" key="5">
    <source>
        <dbReference type="SAM" id="MobiDB-lite"/>
    </source>
</evidence>
<dbReference type="EMBL" id="JBEXIP010000006">
    <property type="protein sequence ID" value="MET8433325.1"/>
    <property type="molecule type" value="Genomic_DNA"/>
</dbReference>
<evidence type="ECO:0000256" key="4">
    <source>
        <dbReference type="ARBA" id="ARBA00023088"/>
    </source>
</evidence>
<keyword evidence="3 7" id="KW-0732">Signal</keyword>
<sequence length="201" mass="21337">MTTSPKWRVALASAASAAVLVAAPLVGMQAAYAQQNQPPYPPPPSCLTLSTTTVHAGDRVRFRSTCFAARQLVTAELHSHEVVLGRFRANSQGVVSGRVTIPWRTEPGRHTFELEGRHPNRKYSTRIRVRDDDRRPGRSEPGGRAGLGTNATSGGPGHRDSHQQLAATGSEKKALTLGGTAAGLVAAGGGTLMAVRRRRSS</sequence>
<evidence type="ECO:0000256" key="1">
    <source>
        <dbReference type="ARBA" id="ARBA00022512"/>
    </source>
</evidence>
<keyword evidence="6" id="KW-0812">Transmembrane</keyword>
<keyword evidence="2" id="KW-0964">Secreted</keyword>
<feature type="region of interest" description="Disordered" evidence="5">
    <location>
        <begin position="110"/>
        <end position="172"/>
    </location>
</feature>
<reference evidence="9 10" key="1">
    <citation type="submission" date="2024-06" db="EMBL/GenBank/DDBJ databases">
        <title>The Natural Products Discovery Center: Release of the First 8490 Sequenced Strains for Exploring Actinobacteria Biosynthetic Diversity.</title>
        <authorList>
            <person name="Kalkreuter E."/>
            <person name="Kautsar S.A."/>
            <person name="Yang D."/>
            <person name="Bader C.D."/>
            <person name="Teijaro C.N."/>
            <person name="Fluegel L."/>
            <person name="Davis C.M."/>
            <person name="Simpson J.R."/>
            <person name="Lauterbach L."/>
            <person name="Steele A.D."/>
            <person name="Gui C."/>
            <person name="Meng S."/>
            <person name="Li G."/>
            <person name="Viehrig K."/>
            <person name="Ye F."/>
            <person name="Su P."/>
            <person name="Kiefer A.F."/>
            <person name="Nichols A."/>
            <person name="Cepeda A.J."/>
            <person name="Yan W."/>
            <person name="Fan B."/>
            <person name="Jiang Y."/>
            <person name="Adhikari A."/>
            <person name="Zheng C.-J."/>
            <person name="Schuster L."/>
            <person name="Cowan T.M."/>
            <person name="Smanski M.J."/>
            <person name="Chevrette M.G."/>
            <person name="De Carvalho L.P.S."/>
            <person name="Shen B."/>
        </authorList>
    </citation>
    <scope>NUCLEOTIDE SEQUENCE [LARGE SCALE GENOMIC DNA]</scope>
    <source>
        <strain evidence="9 10">NPDC005137</strain>
    </source>
</reference>
<name>A0ABV2U657_9ACTN</name>
<keyword evidence="10" id="KW-1185">Reference proteome</keyword>
<feature type="signal peptide" evidence="7">
    <location>
        <begin position="1"/>
        <end position="33"/>
    </location>
</feature>
<keyword evidence="6" id="KW-0472">Membrane</keyword>
<keyword evidence="4" id="KW-0572">Peptidoglycan-anchor</keyword>
<comment type="caution">
    <text evidence="9">The sequence shown here is derived from an EMBL/GenBank/DDBJ whole genome shotgun (WGS) entry which is preliminary data.</text>
</comment>
<gene>
    <name evidence="9" type="ORF">ABZV61_11060</name>
</gene>
<feature type="compositionally biased region" description="Basic and acidic residues" evidence="5">
    <location>
        <begin position="128"/>
        <end position="138"/>
    </location>
</feature>
<organism evidence="9 10">
    <name type="scientific">Streptomyces sp. 900116325</name>
    <dbReference type="NCBI Taxonomy" id="3154295"/>
    <lineage>
        <taxon>Bacteria</taxon>
        <taxon>Bacillati</taxon>
        <taxon>Actinomycetota</taxon>
        <taxon>Actinomycetes</taxon>
        <taxon>Kitasatosporales</taxon>
        <taxon>Streptomycetaceae</taxon>
        <taxon>Streptomyces</taxon>
    </lineage>
</organism>
<keyword evidence="6" id="KW-1133">Transmembrane helix</keyword>
<evidence type="ECO:0000313" key="10">
    <source>
        <dbReference type="Proteomes" id="UP001550044"/>
    </source>
</evidence>
<evidence type="ECO:0000259" key="8">
    <source>
        <dbReference type="PROSITE" id="PS50847"/>
    </source>
</evidence>
<feature type="domain" description="Gram-positive cocci surface proteins LPxTG" evidence="8">
    <location>
        <begin position="165"/>
        <end position="201"/>
    </location>
</feature>
<proteinExistence type="predicted"/>
<feature type="transmembrane region" description="Helical" evidence="6">
    <location>
        <begin position="174"/>
        <end position="195"/>
    </location>
</feature>
<evidence type="ECO:0000256" key="3">
    <source>
        <dbReference type="ARBA" id="ARBA00022729"/>
    </source>
</evidence>
<evidence type="ECO:0000256" key="7">
    <source>
        <dbReference type="SAM" id="SignalP"/>
    </source>
</evidence>